<gene>
    <name evidence="2" type="ORF">CMV30_13870</name>
</gene>
<name>A0A290Q8B8_9BACT</name>
<organism evidence="2 3">
    <name type="scientific">Nibricoccus aquaticus</name>
    <dbReference type="NCBI Taxonomy" id="2576891"/>
    <lineage>
        <taxon>Bacteria</taxon>
        <taxon>Pseudomonadati</taxon>
        <taxon>Verrucomicrobiota</taxon>
        <taxon>Opitutia</taxon>
        <taxon>Opitutales</taxon>
        <taxon>Opitutaceae</taxon>
        <taxon>Nibricoccus</taxon>
    </lineage>
</organism>
<dbReference type="Proteomes" id="UP000217265">
    <property type="component" value="Chromosome"/>
</dbReference>
<keyword evidence="3" id="KW-1185">Reference proteome</keyword>
<reference evidence="2 3" key="1">
    <citation type="submission" date="2017-09" db="EMBL/GenBank/DDBJ databases">
        <title>Complete genome sequence of Verrucomicrobial strain HZ-65, isolated from freshwater.</title>
        <authorList>
            <person name="Choi A."/>
        </authorList>
    </citation>
    <scope>NUCLEOTIDE SEQUENCE [LARGE SCALE GENOMIC DNA]</scope>
    <source>
        <strain evidence="2 3">HZ-65</strain>
    </source>
</reference>
<proteinExistence type="predicted"/>
<feature type="transmembrane region" description="Helical" evidence="1">
    <location>
        <begin position="21"/>
        <end position="42"/>
    </location>
</feature>
<evidence type="ECO:0000313" key="3">
    <source>
        <dbReference type="Proteomes" id="UP000217265"/>
    </source>
</evidence>
<keyword evidence="1" id="KW-0472">Membrane</keyword>
<keyword evidence="1" id="KW-0812">Transmembrane</keyword>
<keyword evidence="1" id="KW-1133">Transmembrane helix</keyword>
<feature type="transmembrane region" description="Helical" evidence="1">
    <location>
        <begin position="48"/>
        <end position="69"/>
    </location>
</feature>
<dbReference type="AlphaFoldDB" id="A0A290Q8B8"/>
<dbReference type="KEGG" id="vbh:CMV30_13870"/>
<evidence type="ECO:0000313" key="2">
    <source>
        <dbReference type="EMBL" id="ATC64965.1"/>
    </source>
</evidence>
<accession>A0A290Q8B8</accession>
<sequence>MTIFFNLLFDHLVRHFGRIGGFALFGFFFSSAFLLPCCYLELISTKAALIEVLMATVWMAAASLVLLVLRGEEGEE</sequence>
<protein>
    <submittedName>
        <fullName evidence="2">Uncharacterized protein</fullName>
    </submittedName>
</protein>
<dbReference type="EMBL" id="CP023344">
    <property type="protein sequence ID" value="ATC64965.1"/>
    <property type="molecule type" value="Genomic_DNA"/>
</dbReference>
<evidence type="ECO:0000256" key="1">
    <source>
        <dbReference type="SAM" id="Phobius"/>
    </source>
</evidence>